<feature type="compositionally biased region" description="Gly residues" evidence="1">
    <location>
        <begin position="85"/>
        <end position="94"/>
    </location>
</feature>
<feature type="non-terminal residue" evidence="2">
    <location>
        <position position="290"/>
    </location>
</feature>
<proteinExistence type="predicted"/>
<feature type="compositionally biased region" description="Basic and acidic residues" evidence="1">
    <location>
        <begin position="279"/>
        <end position="290"/>
    </location>
</feature>
<feature type="compositionally biased region" description="Basic and acidic residues" evidence="1">
    <location>
        <begin position="65"/>
        <end position="78"/>
    </location>
</feature>
<feature type="compositionally biased region" description="Basic and acidic residues" evidence="1">
    <location>
        <begin position="211"/>
        <end position="220"/>
    </location>
</feature>
<evidence type="ECO:0000313" key="2">
    <source>
        <dbReference type="EMBL" id="CAA9399289.1"/>
    </source>
</evidence>
<feature type="compositionally biased region" description="Basic residues" evidence="1">
    <location>
        <begin position="128"/>
        <end position="137"/>
    </location>
</feature>
<feature type="non-terminal residue" evidence="2">
    <location>
        <position position="1"/>
    </location>
</feature>
<dbReference type="AlphaFoldDB" id="A0A6J4NVK4"/>
<dbReference type="EMBL" id="CADCUS010000196">
    <property type="protein sequence ID" value="CAA9399289.1"/>
    <property type="molecule type" value="Genomic_DNA"/>
</dbReference>
<feature type="compositionally biased region" description="Basic residues" evidence="1">
    <location>
        <begin position="98"/>
        <end position="119"/>
    </location>
</feature>
<sequence length="290" mass="30009">APRPSAAGQGEREPGSSRGRRRAGAHPPPVRHRGRPDRPALRPGLGLLVGRARELRGGPGGGGCVDRRPAGDHADRPGHARLPQEGGGAPGPGGRHPAVPRRRHRAARGRQHPRGRPARRAGGPGGLRRQRSARPRPRPGAAHQRAAGRDPLPAGRHERPGGAGRHRDRGPRPGPAGRRAARRRPGPRAAAGDGAGARAGADGARTGGQPPHDRRREPARRAHAAGAGRLRQDGGDAVPQPAGRGDREPVRGAGVGGARPGRGDAVAAGPRRRRGHRPGGHDRRDGAEAV</sequence>
<accession>A0A6J4NVK4</accession>
<organism evidence="2">
    <name type="scientific">uncultured Pseudonocardia sp</name>
    <dbReference type="NCBI Taxonomy" id="211455"/>
    <lineage>
        <taxon>Bacteria</taxon>
        <taxon>Bacillati</taxon>
        <taxon>Actinomycetota</taxon>
        <taxon>Actinomycetes</taxon>
        <taxon>Pseudonocardiales</taxon>
        <taxon>Pseudonocardiaceae</taxon>
        <taxon>Pseudonocardia</taxon>
        <taxon>environmental samples</taxon>
    </lineage>
</organism>
<reference evidence="2" key="1">
    <citation type="submission" date="2020-02" db="EMBL/GenBank/DDBJ databases">
        <authorList>
            <person name="Meier V. D."/>
        </authorList>
    </citation>
    <scope>NUCLEOTIDE SEQUENCE</scope>
    <source>
        <strain evidence="2">AVDCRST_MAG66</strain>
    </source>
</reference>
<gene>
    <name evidence="2" type="ORF">AVDCRST_MAG66-1386</name>
</gene>
<evidence type="ECO:0000256" key="1">
    <source>
        <dbReference type="SAM" id="MobiDB-lite"/>
    </source>
</evidence>
<protein>
    <submittedName>
        <fullName evidence="2">Uncharacterized protein</fullName>
    </submittedName>
</protein>
<feature type="compositionally biased region" description="Basic residues" evidence="1">
    <location>
        <begin position="18"/>
        <end position="35"/>
    </location>
</feature>
<feature type="region of interest" description="Disordered" evidence="1">
    <location>
        <begin position="1"/>
        <end position="290"/>
    </location>
</feature>
<feature type="compositionally biased region" description="Low complexity" evidence="1">
    <location>
        <begin position="187"/>
        <end position="204"/>
    </location>
</feature>
<name>A0A6J4NVK4_9PSEU</name>